<accession>A0A5E7DWD4</accession>
<dbReference type="InterPro" id="IPR036942">
    <property type="entry name" value="Beta-barrel_TonB_sf"/>
</dbReference>
<evidence type="ECO:0000256" key="1">
    <source>
        <dbReference type="ARBA" id="ARBA00004442"/>
    </source>
</evidence>
<dbReference type="SUPFAM" id="SSF56935">
    <property type="entry name" value="Porins"/>
    <property type="match status" value="1"/>
</dbReference>
<reference evidence="4 5" key="1">
    <citation type="submission" date="2019-09" db="EMBL/GenBank/DDBJ databases">
        <authorList>
            <person name="Chandra G."/>
            <person name="Truman W A."/>
        </authorList>
    </citation>
    <scope>NUCLEOTIDE SEQUENCE [LARGE SCALE GENOMIC DNA]</scope>
    <source>
        <strain evidence="4">PS712</strain>
    </source>
</reference>
<dbReference type="Proteomes" id="UP000326018">
    <property type="component" value="Unassembled WGS sequence"/>
</dbReference>
<proteinExistence type="predicted"/>
<evidence type="ECO:0000313" key="5">
    <source>
        <dbReference type="Proteomes" id="UP000326018"/>
    </source>
</evidence>
<keyword evidence="4" id="KW-0675">Receptor</keyword>
<protein>
    <submittedName>
        <fullName evidence="4">Ferric-pseudobactin BN7/BN8 receptor</fullName>
    </submittedName>
</protein>
<keyword evidence="2" id="KW-0472">Membrane</keyword>
<evidence type="ECO:0000256" key="3">
    <source>
        <dbReference type="ARBA" id="ARBA00023237"/>
    </source>
</evidence>
<comment type="subcellular location">
    <subcellularLocation>
        <location evidence="1">Cell outer membrane</location>
    </subcellularLocation>
</comment>
<evidence type="ECO:0000313" key="4">
    <source>
        <dbReference type="EMBL" id="VVO17818.1"/>
    </source>
</evidence>
<dbReference type="GO" id="GO:0009279">
    <property type="term" value="C:cell outer membrane"/>
    <property type="evidence" value="ECO:0007669"/>
    <property type="project" value="UniProtKB-SubCell"/>
</dbReference>
<dbReference type="RefSeq" id="WP_412071296.1">
    <property type="nucleotide sequence ID" value="NZ_CABVIB010000022.1"/>
</dbReference>
<sequence>MSADLHTFSQGSCAVANLLARYDISYNLSASVNLNVFDRKYYSQSGLYGVYGAPRNVMTSFKYNF</sequence>
<dbReference type="AlphaFoldDB" id="A0A5E7DWD4"/>
<name>A0A5E7DWD4_PSEFL</name>
<gene>
    <name evidence="4" type="primary">pupB</name>
    <name evidence="4" type="ORF">PS712_03982</name>
</gene>
<evidence type="ECO:0000256" key="2">
    <source>
        <dbReference type="ARBA" id="ARBA00023136"/>
    </source>
</evidence>
<dbReference type="InterPro" id="IPR010917">
    <property type="entry name" value="TonB_rcpt_CS"/>
</dbReference>
<organism evidence="4 5">
    <name type="scientific">Pseudomonas fluorescens</name>
    <dbReference type="NCBI Taxonomy" id="294"/>
    <lineage>
        <taxon>Bacteria</taxon>
        <taxon>Pseudomonadati</taxon>
        <taxon>Pseudomonadota</taxon>
        <taxon>Gammaproteobacteria</taxon>
        <taxon>Pseudomonadales</taxon>
        <taxon>Pseudomonadaceae</taxon>
        <taxon>Pseudomonas</taxon>
    </lineage>
</organism>
<dbReference type="Gene3D" id="2.40.170.20">
    <property type="entry name" value="TonB-dependent receptor, beta-barrel domain"/>
    <property type="match status" value="1"/>
</dbReference>
<dbReference type="EMBL" id="CABVIB010000022">
    <property type="protein sequence ID" value="VVO17818.1"/>
    <property type="molecule type" value="Genomic_DNA"/>
</dbReference>
<dbReference type="PROSITE" id="PS01156">
    <property type="entry name" value="TONB_DEPENDENT_REC_2"/>
    <property type="match status" value="1"/>
</dbReference>
<keyword evidence="3" id="KW-0998">Cell outer membrane</keyword>